<dbReference type="EMBL" id="BDCO01000002">
    <property type="protein sequence ID" value="GAT32816.1"/>
    <property type="molecule type" value="Genomic_DNA"/>
</dbReference>
<evidence type="ECO:0000256" key="7">
    <source>
        <dbReference type="SAM" id="Phobius"/>
    </source>
</evidence>
<dbReference type="InterPro" id="IPR017871">
    <property type="entry name" value="ABC_transporter-like_CS"/>
</dbReference>
<gene>
    <name evidence="10" type="ORF">TSACC_21218</name>
</gene>
<evidence type="ECO:0000313" key="10">
    <source>
        <dbReference type="EMBL" id="GAT32816.1"/>
    </source>
</evidence>
<dbReference type="InterPro" id="IPR027417">
    <property type="entry name" value="P-loop_NTPase"/>
</dbReference>
<keyword evidence="11" id="KW-1185">Reference proteome</keyword>
<keyword evidence="3" id="KW-0547">Nucleotide-binding</keyword>
<dbReference type="InterPro" id="IPR039421">
    <property type="entry name" value="Type_1_exporter"/>
</dbReference>
<evidence type="ECO:0000259" key="8">
    <source>
        <dbReference type="PROSITE" id="PS50893"/>
    </source>
</evidence>
<dbReference type="SMART" id="SM00382">
    <property type="entry name" value="AAA"/>
    <property type="match status" value="1"/>
</dbReference>
<evidence type="ECO:0000256" key="1">
    <source>
        <dbReference type="ARBA" id="ARBA00004651"/>
    </source>
</evidence>
<feature type="transmembrane region" description="Helical" evidence="7">
    <location>
        <begin position="21"/>
        <end position="41"/>
    </location>
</feature>
<name>A0A146G849_TERSA</name>
<feature type="transmembrane region" description="Helical" evidence="7">
    <location>
        <begin position="166"/>
        <end position="185"/>
    </location>
</feature>
<feature type="transmembrane region" description="Helical" evidence="7">
    <location>
        <begin position="61"/>
        <end position="78"/>
    </location>
</feature>
<dbReference type="CDD" id="cd03249">
    <property type="entry name" value="ABC_MTABC3_MDL1_MDL2"/>
    <property type="match status" value="1"/>
</dbReference>
<feature type="domain" description="ABC transmembrane type-1" evidence="9">
    <location>
        <begin position="29"/>
        <end position="313"/>
    </location>
</feature>
<reference evidence="11" key="1">
    <citation type="journal article" date="2017" name="Genome Announc.">
        <title>Draft Genome Sequence of Terrimicrobium sacchariphilum NM-5T, a Facultative Anaerobic Soil Bacterium of the Class Spartobacteria.</title>
        <authorList>
            <person name="Qiu Y.L."/>
            <person name="Tourlousse D.M."/>
            <person name="Matsuura N."/>
            <person name="Ohashi A."/>
            <person name="Sekiguchi Y."/>
        </authorList>
    </citation>
    <scope>NUCLEOTIDE SEQUENCE [LARGE SCALE GENOMIC DNA]</scope>
    <source>
        <strain evidence="11">NM-5</strain>
    </source>
</reference>
<keyword evidence="4 10" id="KW-0067">ATP-binding</keyword>
<dbReference type="GO" id="GO:0005524">
    <property type="term" value="F:ATP binding"/>
    <property type="evidence" value="ECO:0007669"/>
    <property type="project" value="UniProtKB-KW"/>
</dbReference>
<protein>
    <submittedName>
        <fullName evidence="10">ATP-binding cassette, subfamily B, MsbA</fullName>
    </submittedName>
</protein>
<dbReference type="PANTHER" id="PTHR43394">
    <property type="entry name" value="ATP-DEPENDENT PERMEASE MDL1, MITOCHONDRIAL"/>
    <property type="match status" value="1"/>
</dbReference>
<dbReference type="InterPro" id="IPR011527">
    <property type="entry name" value="ABC1_TM_dom"/>
</dbReference>
<organism evidence="10 11">
    <name type="scientific">Terrimicrobium sacchariphilum</name>
    <dbReference type="NCBI Taxonomy" id="690879"/>
    <lineage>
        <taxon>Bacteria</taxon>
        <taxon>Pseudomonadati</taxon>
        <taxon>Verrucomicrobiota</taxon>
        <taxon>Terrimicrobiia</taxon>
        <taxon>Terrimicrobiales</taxon>
        <taxon>Terrimicrobiaceae</taxon>
        <taxon>Terrimicrobium</taxon>
    </lineage>
</organism>
<dbReference type="InterPro" id="IPR003593">
    <property type="entry name" value="AAA+_ATPase"/>
</dbReference>
<dbReference type="Proteomes" id="UP000076023">
    <property type="component" value="Unassembled WGS sequence"/>
</dbReference>
<keyword evidence="5 7" id="KW-1133">Transmembrane helix</keyword>
<dbReference type="Gene3D" id="1.20.1560.10">
    <property type="entry name" value="ABC transporter type 1, transmembrane domain"/>
    <property type="match status" value="1"/>
</dbReference>
<dbReference type="InterPro" id="IPR036640">
    <property type="entry name" value="ABC1_TM_sf"/>
</dbReference>
<dbReference type="Gene3D" id="3.40.50.300">
    <property type="entry name" value="P-loop containing nucleotide triphosphate hydrolases"/>
    <property type="match status" value="1"/>
</dbReference>
<feature type="transmembrane region" description="Helical" evidence="7">
    <location>
        <begin position="251"/>
        <end position="276"/>
    </location>
</feature>
<dbReference type="Pfam" id="PF00005">
    <property type="entry name" value="ABC_tran"/>
    <property type="match status" value="1"/>
</dbReference>
<feature type="transmembrane region" description="Helical" evidence="7">
    <location>
        <begin position="134"/>
        <end position="160"/>
    </location>
</feature>
<dbReference type="AlphaFoldDB" id="A0A146G849"/>
<keyword evidence="2 7" id="KW-0812">Transmembrane</keyword>
<dbReference type="GO" id="GO:0015421">
    <property type="term" value="F:ABC-type oligopeptide transporter activity"/>
    <property type="evidence" value="ECO:0007669"/>
    <property type="project" value="TreeGrafter"/>
</dbReference>
<dbReference type="InterPro" id="IPR003439">
    <property type="entry name" value="ABC_transporter-like_ATP-bd"/>
</dbReference>
<dbReference type="InParanoid" id="A0A146G849"/>
<comment type="subcellular location">
    <subcellularLocation>
        <location evidence="1">Cell membrane</location>
        <topology evidence="1">Multi-pass membrane protein</topology>
    </subcellularLocation>
</comment>
<sequence>MPASRRRAEIWPTIKRFLPYLCVYWRRLIVIFFLLLIAAGFDLIRPWLIGRIVDGAAKVQPWATVMWPLGFFLLSVLGRSISILSRNYYTQQTGMRITCDLRVDLFRHLQSLSLRFYDSRHTGKIVHRISGDTAAIHSLVTGASVNFIGDIITIIGVLVVLANAHWPLAVVTYTLLPLFVFNYLWHRRRLRVESRTHRRNWDRVMSFLHERIASTRLVRAFATEGTEIESFRQRIEADYVNYSRVVWRNSLLSVGADFLTGIGVFVVLGYGSWLVMNGKGELTIGQLTAFLFYLGLLYTPIIRVVDSNAIVQQAATALEKIFALLDTKPHIPENEKLPQLPKLDGSITFDHVSFAYRPQHTTLHDLSFRANPGETIALVGPSGSGKTTVITLLARFYDPTAGRILLDDLDIRDYNVQSLRRQIGIVMQDNILFSGTIAENIRYGRPEATDEEMYEAAKAANAHEFIVQSPQGYGAMLGERGMQLSGGQRQRLAIARVILKNPKILILDEATSALDTESERLVQEALERLMEKRTSIVIAHRLSTIVNASRILVLKAGRIEEQGRHDELLKKGGLYHHLHKLQFARQDAVAA</sequence>
<proteinExistence type="predicted"/>
<dbReference type="GO" id="GO:0016887">
    <property type="term" value="F:ATP hydrolysis activity"/>
    <property type="evidence" value="ECO:0007669"/>
    <property type="project" value="InterPro"/>
</dbReference>
<keyword evidence="6 7" id="KW-0472">Membrane</keyword>
<evidence type="ECO:0000256" key="3">
    <source>
        <dbReference type="ARBA" id="ARBA00022741"/>
    </source>
</evidence>
<evidence type="ECO:0000256" key="2">
    <source>
        <dbReference type="ARBA" id="ARBA00022692"/>
    </source>
</evidence>
<dbReference type="SUPFAM" id="SSF90123">
    <property type="entry name" value="ABC transporter transmembrane region"/>
    <property type="match status" value="1"/>
</dbReference>
<dbReference type="PROSITE" id="PS50929">
    <property type="entry name" value="ABC_TM1F"/>
    <property type="match status" value="1"/>
</dbReference>
<feature type="transmembrane region" description="Helical" evidence="7">
    <location>
        <begin position="282"/>
        <end position="302"/>
    </location>
</feature>
<dbReference type="GO" id="GO:0005886">
    <property type="term" value="C:plasma membrane"/>
    <property type="evidence" value="ECO:0007669"/>
    <property type="project" value="UniProtKB-SubCell"/>
</dbReference>
<dbReference type="FunFam" id="3.40.50.300:FF:000218">
    <property type="entry name" value="Multidrug ABC transporter ATP-binding protein"/>
    <property type="match status" value="1"/>
</dbReference>
<dbReference type="PROSITE" id="PS50893">
    <property type="entry name" value="ABC_TRANSPORTER_2"/>
    <property type="match status" value="1"/>
</dbReference>
<evidence type="ECO:0000256" key="4">
    <source>
        <dbReference type="ARBA" id="ARBA00022840"/>
    </source>
</evidence>
<dbReference type="PANTHER" id="PTHR43394:SF1">
    <property type="entry name" value="ATP-BINDING CASSETTE SUB-FAMILY B MEMBER 10, MITOCHONDRIAL"/>
    <property type="match status" value="1"/>
</dbReference>
<evidence type="ECO:0000256" key="5">
    <source>
        <dbReference type="ARBA" id="ARBA00022989"/>
    </source>
</evidence>
<dbReference type="PROSITE" id="PS00211">
    <property type="entry name" value="ABC_TRANSPORTER_1"/>
    <property type="match status" value="1"/>
</dbReference>
<evidence type="ECO:0000313" key="11">
    <source>
        <dbReference type="Proteomes" id="UP000076023"/>
    </source>
</evidence>
<accession>A0A146G849</accession>
<evidence type="ECO:0000256" key="6">
    <source>
        <dbReference type="ARBA" id="ARBA00023136"/>
    </source>
</evidence>
<dbReference type="OrthoDB" id="9761126at2"/>
<comment type="caution">
    <text evidence="10">The sequence shown here is derived from an EMBL/GenBank/DDBJ whole genome shotgun (WGS) entry which is preliminary data.</text>
</comment>
<dbReference type="SUPFAM" id="SSF52540">
    <property type="entry name" value="P-loop containing nucleoside triphosphate hydrolases"/>
    <property type="match status" value="1"/>
</dbReference>
<feature type="domain" description="ABC transporter" evidence="8">
    <location>
        <begin position="347"/>
        <end position="581"/>
    </location>
</feature>
<dbReference type="STRING" id="690879.TSACC_21218"/>
<dbReference type="CDD" id="cd07346">
    <property type="entry name" value="ABC_6TM_exporters"/>
    <property type="match status" value="1"/>
</dbReference>
<dbReference type="Pfam" id="PF00664">
    <property type="entry name" value="ABC_membrane"/>
    <property type="match status" value="1"/>
</dbReference>
<evidence type="ECO:0000259" key="9">
    <source>
        <dbReference type="PROSITE" id="PS50929"/>
    </source>
</evidence>